<dbReference type="HAMAP" id="MF_00693">
    <property type="entry name" value="Transcrip_reg_TACO1"/>
    <property type="match status" value="1"/>
</dbReference>
<evidence type="ECO:0000256" key="1">
    <source>
        <dbReference type="ARBA" id="ARBA00008724"/>
    </source>
</evidence>
<evidence type="ECO:0000256" key="6">
    <source>
        <dbReference type="HAMAP-Rule" id="MF_00693"/>
    </source>
</evidence>
<dbReference type="InterPro" id="IPR017856">
    <property type="entry name" value="Integrase-like_N"/>
</dbReference>
<evidence type="ECO:0000259" key="8">
    <source>
        <dbReference type="Pfam" id="PF20772"/>
    </source>
</evidence>
<evidence type="ECO:0000259" key="7">
    <source>
        <dbReference type="Pfam" id="PF01709"/>
    </source>
</evidence>
<comment type="caution">
    <text evidence="9">The sequence shown here is derived from an EMBL/GenBank/DDBJ whole genome shotgun (WGS) entry which is preliminary data.</text>
</comment>
<comment type="subcellular location">
    <subcellularLocation>
        <location evidence="6">Cytoplasm</location>
    </subcellularLocation>
</comment>
<dbReference type="Proteomes" id="UP000075737">
    <property type="component" value="Unassembled WGS sequence"/>
</dbReference>
<keyword evidence="3 6" id="KW-0805">Transcription regulation</keyword>
<keyword evidence="4 6" id="KW-0238">DNA-binding</keyword>
<dbReference type="AlphaFoldDB" id="A0A162M4Y8"/>
<dbReference type="FunFam" id="1.10.10.200:FF:000002">
    <property type="entry name" value="Probable transcriptional regulatory protein CLM62_37755"/>
    <property type="match status" value="1"/>
</dbReference>
<dbReference type="NCBIfam" id="NF009044">
    <property type="entry name" value="PRK12378.1"/>
    <property type="match status" value="1"/>
</dbReference>
<sequence length="241" mass="26829">MSGHSKWANIKHKKAKMDAQKGKLYTKLSKMIIVAVREGGPDPNANSKLRDLIEKAKEANMPNENIMRAIKRGSGELGGENVEHVMYEGYGPGGVAIMLSAMTDNRNRTASEIRHLFDKYGGNLGEAGCVAWMFEKKGLILIEKNERTNVDDIMMIAIEAGAEDIQEQEDSIEITTSTENYEQVKKALKDNNIVLSSAEITYLPKSTVEVSGKDAEMLEKLLDVLEDHDDVEEVYSNYDSK</sequence>
<protein>
    <recommendedName>
        <fullName evidence="6">Probable transcriptional regulatory protein ATZ99_22260</fullName>
    </recommendedName>
</protein>
<dbReference type="STRING" id="520767.ATZ99_22260"/>
<dbReference type="OrthoDB" id="9781053at2"/>
<feature type="domain" description="TACO1/YebC-like N-terminal" evidence="8">
    <location>
        <begin position="5"/>
        <end position="76"/>
    </location>
</feature>
<keyword evidence="10" id="KW-1185">Reference proteome</keyword>
<proteinExistence type="inferred from homology"/>
<accession>A0A162M4Y8</accession>
<reference evidence="9 10" key="1">
    <citation type="submission" date="2015-12" db="EMBL/GenBank/DDBJ databases">
        <title>Draft genome of Thermovenabulum gondwanense isolated from a red thermophilic microbial mat colonisisng an outflow channel of a bore well.</title>
        <authorList>
            <person name="Patel B.K."/>
        </authorList>
    </citation>
    <scope>NUCLEOTIDE SEQUENCE [LARGE SCALE GENOMIC DNA]</scope>
    <source>
        <strain evidence="9 10">R270</strain>
    </source>
</reference>
<evidence type="ECO:0000256" key="3">
    <source>
        <dbReference type="ARBA" id="ARBA00023015"/>
    </source>
</evidence>
<dbReference type="GO" id="GO:0003677">
    <property type="term" value="F:DNA binding"/>
    <property type="evidence" value="ECO:0007669"/>
    <property type="project" value="UniProtKB-UniRule"/>
</dbReference>
<dbReference type="GO" id="GO:0005829">
    <property type="term" value="C:cytosol"/>
    <property type="evidence" value="ECO:0007669"/>
    <property type="project" value="TreeGrafter"/>
</dbReference>
<evidence type="ECO:0000256" key="5">
    <source>
        <dbReference type="ARBA" id="ARBA00023163"/>
    </source>
</evidence>
<keyword evidence="5 6" id="KW-0804">Transcription</keyword>
<evidence type="ECO:0000313" key="9">
    <source>
        <dbReference type="EMBL" id="KYO63983.1"/>
    </source>
</evidence>
<evidence type="ECO:0000256" key="4">
    <source>
        <dbReference type="ARBA" id="ARBA00023125"/>
    </source>
</evidence>
<dbReference type="PANTHER" id="PTHR12532">
    <property type="entry name" value="TRANSLATIONAL ACTIVATOR OF CYTOCHROME C OXIDASE 1"/>
    <property type="match status" value="1"/>
</dbReference>
<name>A0A162M4Y8_9FIRM</name>
<dbReference type="InterPro" id="IPR049083">
    <property type="entry name" value="TACO1_YebC_N"/>
</dbReference>
<evidence type="ECO:0000256" key="2">
    <source>
        <dbReference type="ARBA" id="ARBA00022490"/>
    </source>
</evidence>
<dbReference type="NCBIfam" id="TIGR01033">
    <property type="entry name" value="YebC/PmpR family DNA-binding transcriptional regulator"/>
    <property type="match status" value="1"/>
</dbReference>
<dbReference type="InterPro" id="IPR002876">
    <property type="entry name" value="Transcrip_reg_TACO1-like"/>
</dbReference>
<dbReference type="NCBIfam" id="NF001030">
    <property type="entry name" value="PRK00110.1"/>
    <property type="match status" value="1"/>
</dbReference>
<dbReference type="InterPro" id="IPR029072">
    <property type="entry name" value="YebC-like"/>
</dbReference>
<dbReference type="FunFam" id="3.30.70.980:FF:000002">
    <property type="entry name" value="Probable transcriptional regulatory protein YebC"/>
    <property type="match status" value="1"/>
</dbReference>
<dbReference type="InterPro" id="IPR026564">
    <property type="entry name" value="Transcrip_reg_TACO1-like_dom3"/>
</dbReference>
<gene>
    <name evidence="9" type="ORF">ATZ99_22260</name>
</gene>
<dbReference type="RefSeq" id="WP_068749318.1">
    <property type="nucleotide sequence ID" value="NZ_LOHZ01000045.1"/>
</dbReference>
<dbReference type="InterPro" id="IPR048300">
    <property type="entry name" value="TACO1_YebC-like_2nd/3rd_dom"/>
</dbReference>
<dbReference type="Gene3D" id="1.10.10.200">
    <property type="match status" value="1"/>
</dbReference>
<evidence type="ECO:0000313" key="10">
    <source>
        <dbReference type="Proteomes" id="UP000075737"/>
    </source>
</evidence>
<dbReference type="EMBL" id="LOHZ01000045">
    <property type="protein sequence ID" value="KYO63983.1"/>
    <property type="molecule type" value="Genomic_DNA"/>
</dbReference>
<comment type="similarity">
    <text evidence="1 6">Belongs to the TACO1 family.</text>
</comment>
<dbReference type="Gene3D" id="3.30.70.980">
    <property type="match status" value="2"/>
</dbReference>
<dbReference type="PATRIC" id="fig|520767.4.peg.2356"/>
<keyword evidence="2 6" id="KW-0963">Cytoplasm</keyword>
<dbReference type="Pfam" id="PF20772">
    <property type="entry name" value="TACO1_YebC_N"/>
    <property type="match status" value="1"/>
</dbReference>
<dbReference type="SUPFAM" id="SSF75625">
    <property type="entry name" value="YebC-like"/>
    <property type="match status" value="1"/>
</dbReference>
<organism evidence="9 10">
    <name type="scientific">Thermovenabulum gondwanense</name>
    <dbReference type="NCBI Taxonomy" id="520767"/>
    <lineage>
        <taxon>Bacteria</taxon>
        <taxon>Bacillati</taxon>
        <taxon>Bacillota</taxon>
        <taxon>Clostridia</taxon>
        <taxon>Thermosediminibacterales</taxon>
        <taxon>Thermosediminibacteraceae</taxon>
        <taxon>Thermovenabulum</taxon>
    </lineage>
</organism>
<dbReference type="Pfam" id="PF01709">
    <property type="entry name" value="Transcrip_reg"/>
    <property type="match status" value="1"/>
</dbReference>
<dbReference type="PANTHER" id="PTHR12532:SF6">
    <property type="entry name" value="TRANSCRIPTIONAL REGULATORY PROTEIN YEBC-RELATED"/>
    <property type="match status" value="1"/>
</dbReference>
<dbReference type="GO" id="GO:0006355">
    <property type="term" value="P:regulation of DNA-templated transcription"/>
    <property type="evidence" value="ECO:0007669"/>
    <property type="project" value="UniProtKB-UniRule"/>
</dbReference>
<feature type="domain" description="TACO1/YebC-like second and third" evidence="7">
    <location>
        <begin position="83"/>
        <end position="238"/>
    </location>
</feature>